<dbReference type="InterPro" id="IPR003593">
    <property type="entry name" value="AAA+_ATPase"/>
</dbReference>
<gene>
    <name evidence="6" type="primary">spoVK</name>
    <name evidence="6" type="ORF">MAMT_01071</name>
</gene>
<dbReference type="AlphaFoldDB" id="A0A5E6MD31"/>
<keyword evidence="7" id="KW-1185">Reference proteome</keyword>
<dbReference type="InterPro" id="IPR003959">
    <property type="entry name" value="ATPase_AAA_core"/>
</dbReference>
<keyword evidence="3" id="KW-0067">ATP-binding</keyword>
<sequence>MIQNLVKRRKVSVFLWLLVLTAVGSVISAVDQNLVWYLLLGDVGVIAWRLATIQSRINPIPEASVDPQDPGTPPAYQPPPSPRPRSTFRPLRVDPVGSSLSAQGALDELDRMVGLAAVKRELNKIMASAQVEQRRRASGLSVSPVSRHMVFTGPPGVGKTVVARTLGAIYRDLGVLPRGHVIETDRSGLVAEYIGQTAQKTKDRINEAMGGILFIDEAYTLAAGRAVQGDFGQEAIDTLLKAMEDYRERLVVIVAGYPAQIGQFLSSNPGLASRFPKTIPFPAYTADELLEILKRMLKKEQLRFVGDQARMDSMILNWLTSRSRDPGFGNAREVRTLVERIREAQAVRLANDPSGDLQAVTDSDIQEALEI</sequence>
<dbReference type="InterPro" id="IPR027417">
    <property type="entry name" value="P-loop_NTPase"/>
</dbReference>
<dbReference type="InterPro" id="IPR050773">
    <property type="entry name" value="CbxX/CfxQ_RuBisCO_ESX"/>
</dbReference>
<dbReference type="SUPFAM" id="SSF52540">
    <property type="entry name" value="P-loop containing nucleoside triphosphate hydrolases"/>
    <property type="match status" value="1"/>
</dbReference>
<evidence type="ECO:0000256" key="1">
    <source>
        <dbReference type="ARBA" id="ARBA00010378"/>
    </source>
</evidence>
<dbReference type="Gene3D" id="1.10.8.60">
    <property type="match status" value="1"/>
</dbReference>
<evidence type="ECO:0000259" key="5">
    <source>
        <dbReference type="SMART" id="SM00382"/>
    </source>
</evidence>
<feature type="region of interest" description="Disordered" evidence="4">
    <location>
        <begin position="61"/>
        <end position="92"/>
    </location>
</feature>
<evidence type="ECO:0000256" key="2">
    <source>
        <dbReference type="ARBA" id="ARBA00022741"/>
    </source>
</evidence>
<comment type="similarity">
    <text evidence="1">Belongs to the CbxX/CfxQ family.</text>
</comment>
<evidence type="ECO:0000313" key="6">
    <source>
        <dbReference type="EMBL" id="VVM06236.1"/>
    </source>
</evidence>
<name>A0A5E6MD31_9BACT</name>
<proteinExistence type="inferred from homology"/>
<accession>A0A5E6MD31</accession>
<dbReference type="CDD" id="cd00009">
    <property type="entry name" value="AAA"/>
    <property type="match status" value="1"/>
</dbReference>
<evidence type="ECO:0000256" key="4">
    <source>
        <dbReference type="SAM" id="MobiDB-lite"/>
    </source>
</evidence>
<dbReference type="InterPro" id="IPR041627">
    <property type="entry name" value="AAA_lid_6"/>
</dbReference>
<dbReference type="PANTHER" id="PTHR43392">
    <property type="entry name" value="AAA-TYPE ATPASE FAMILY PROTEIN / ANKYRIN REPEAT FAMILY PROTEIN"/>
    <property type="match status" value="1"/>
</dbReference>
<evidence type="ECO:0000256" key="3">
    <source>
        <dbReference type="ARBA" id="ARBA00022840"/>
    </source>
</evidence>
<feature type="domain" description="AAA+ ATPase" evidence="5">
    <location>
        <begin position="145"/>
        <end position="285"/>
    </location>
</feature>
<dbReference type="RefSeq" id="WP_142659945.1">
    <property type="nucleotide sequence ID" value="NZ_CABFVA020000065.1"/>
</dbReference>
<protein>
    <submittedName>
        <fullName evidence="6">Stage V sporulation protein K</fullName>
    </submittedName>
</protein>
<dbReference type="Pfam" id="PF00004">
    <property type="entry name" value="AAA"/>
    <property type="match status" value="1"/>
</dbReference>
<organism evidence="6 7">
    <name type="scientific">Methylacidimicrobium tartarophylax</name>
    <dbReference type="NCBI Taxonomy" id="1041768"/>
    <lineage>
        <taxon>Bacteria</taxon>
        <taxon>Pseudomonadati</taxon>
        <taxon>Verrucomicrobiota</taxon>
        <taxon>Methylacidimicrobium</taxon>
    </lineage>
</organism>
<dbReference type="OrthoDB" id="9806903at2"/>
<dbReference type="GO" id="GO:0005524">
    <property type="term" value="F:ATP binding"/>
    <property type="evidence" value="ECO:0007669"/>
    <property type="project" value="UniProtKB-KW"/>
</dbReference>
<dbReference type="PRINTS" id="PR00819">
    <property type="entry name" value="CBXCFQXSUPER"/>
</dbReference>
<dbReference type="Proteomes" id="UP000334923">
    <property type="component" value="Unassembled WGS sequence"/>
</dbReference>
<dbReference type="InterPro" id="IPR000641">
    <property type="entry name" value="CbxX/CfxQ"/>
</dbReference>
<dbReference type="EMBL" id="CABFVA020000065">
    <property type="protein sequence ID" value="VVM06236.1"/>
    <property type="molecule type" value="Genomic_DNA"/>
</dbReference>
<dbReference type="PANTHER" id="PTHR43392:SF2">
    <property type="entry name" value="AAA-TYPE ATPASE FAMILY PROTEIN _ ANKYRIN REPEAT FAMILY PROTEIN"/>
    <property type="match status" value="1"/>
</dbReference>
<feature type="compositionally biased region" description="Pro residues" evidence="4">
    <location>
        <begin position="70"/>
        <end position="83"/>
    </location>
</feature>
<dbReference type="Pfam" id="PF17866">
    <property type="entry name" value="AAA_lid_6"/>
    <property type="match status" value="1"/>
</dbReference>
<dbReference type="SMART" id="SM00382">
    <property type="entry name" value="AAA"/>
    <property type="match status" value="1"/>
</dbReference>
<dbReference type="Gene3D" id="3.40.50.300">
    <property type="entry name" value="P-loop containing nucleotide triphosphate hydrolases"/>
    <property type="match status" value="1"/>
</dbReference>
<dbReference type="GO" id="GO:0016887">
    <property type="term" value="F:ATP hydrolysis activity"/>
    <property type="evidence" value="ECO:0007669"/>
    <property type="project" value="InterPro"/>
</dbReference>
<keyword evidence="2" id="KW-0547">Nucleotide-binding</keyword>
<evidence type="ECO:0000313" key="7">
    <source>
        <dbReference type="Proteomes" id="UP000334923"/>
    </source>
</evidence>
<reference evidence="6 7" key="1">
    <citation type="submission" date="2019-09" db="EMBL/GenBank/DDBJ databases">
        <authorList>
            <person name="Cremers G."/>
        </authorList>
    </citation>
    <scope>NUCLEOTIDE SEQUENCE [LARGE SCALE GENOMIC DNA]</scope>
    <source>
        <strain evidence="6">4A</strain>
    </source>
</reference>
<dbReference type="FunFam" id="3.40.50.300:FF:000216">
    <property type="entry name" value="Type VII secretion ATPase EccA"/>
    <property type="match status" value="1"/>
</dbReference>